<evidence type="ECO:0000313" key="4">
    <source>
        <dbReference type="EMBL" id="CZT06759.1"/>
    </source>
</evidence>
<dbReference type="EMBL" id="FJUW01000040">
    <property type="protein sequence ID" value="CZT06759.1"/>
    <property type="molecule type" value="Genomic_DNA"/>
</dbReference>
<dbReference type="PANTHER" id="PTHR46188">
    <property type="entry name" value="BOLA-LIKE PROTEIN 3"/>
    <property type="match status" value="1"/>
</dbReference>
<dbReference type="Pfam" id="PF01722">
    <property type="entry name" value="BolA"/>
    <property type="match status" value="1"/>
</dbReference>
<accession>A0A1E1LAS6</accession>
<dbReference type="InterPro" id="IPR002634">
    <property type="entry name" value="BolA"/>
</dbReference>
<feature type="compositionally biased region" description="Low complexity" evidence="3">
    <location>
        <begin position="50"/>
        <end position="69"/>
    </location>
</feature>
<comment type="similarity">
    <text evidence="1 2">Belongs to the BolA/IbaG family.</text>
</comment>
<protein>
    <recommendedName>
        <fullName evidence="6">Bola-like protein</fullName>
    </recommendedName>
</protein>
<dbReference type="InterPro" id="IPR052275">
    <property type="entry name" value="Mt_Fe-S_assembly_factor"/>
</dbReference>
<dbReference type="GO" id="GO:0005759">
    <property type="term" value="C:mitochondrial matrix"/>
    <property type="evidence" value="ECO:0007669"/>
    <property type="project" value="TreeGrafter"/>
</dbReference>
<evidence type="ECO:0008006" key="6">
    <source>
        <dbReference type="Google" id="ProtNLM"/>
    </source>
</evidence>
<gene>
    <name evidence="4" type="ORF">RCO7_07236</name>
</gene>
<dbReference type="AlphaFoldDB" id="A0A1E1LAS6"/>
<dbReference type="InParanoid" id="A0A1E1LAS6"/>
<dbReference type="SUPFAM" id="SSF82657">
    <property type="entry name" value="BolA-like"/>
    <property type="match status" value="1"/>
</dbReference>
<name>A0A1E1LAS6_9HELO</name>
<dbReference type="STRING" id="914237.A0A1E1LAS6"/>
<feature type="compositionally biased region" description="Low complexity" evidence="3">
    <location>
        <begin position="76"/>
        <end position="86"/>
    </location>
</feature>
<evidence type="ECO:0000256" key="1">
    <source>
        <dbReference type="ARBA" id="ARBA00005578"/>
    </source>
</evidence>
<evidence type="ECO:0000313" key="5">
    <source>
        <dbReference type="Proteomes" id="UP000178129"/>
    </source>
</evidence>
<reference evidence="5" key="1">
    <citation type="submission" date="2016-03" db="EMBL/GenBank/DDBJ databases">
        <authorList>
            <person name="Ploux O."/>
        </authorList>
    </citation>
    <scope>NUCLEOTIDE SEQUENCE [LARGE SCALE GENOMIC DNA]</scope>
    <source>
        <strain evidence="5">UK7</strain>
    </source>
</reference>
<evidence type="ECO:0000256" key="2">
    <source>
        <dbReference type="RuleBase" id="RU003860"/>
    </source>
</evidence>
<proteinExistence type="inferred from homology"/>
<evidence type="ECO:0000256" key="3">
    <source>
        <dbReference type="SAM" id="MobiDB-lite"/>
    </source>
</evidence>
<keyword evidence="5" id="KW-1185">Reference proteome</keyword>
<feature type="region of interest" description="Disordered" evidence="3">
    <location>
        <begin position="50"/>
        <end position="93"/>
    </location>
</feature>
<dbReference type="InterPro" id="IPR036065">
    <property type="entry name" value="BolA-like_sf"/>
</dbReference>
<organism evidence="4 5">
    <name type="scientific">Rhynchosporium graminicola</name>
    <dbReference type="NCBI Taxonomy" id="2792576"/>
    <lineage>
        <taxon>Eukaryota</taxon>
        <taxon>Fungi</taxon>
        <taxon>Dikarya</taxon>
        <taxon>Ascomycota</taxon>
        <taxon>Pezizomycotina</taxon>
        <taxon>Leotiomycetes</taxon>
        <taxon>Helotiales</taxon>
        <taxon>Ploettnerulaceae</taxon>
        <taxon>Rhynchosporium</taxon>
    </lineage>
</organism>
<dbReference type="Gene3D" id="3.30.300.90">
    <property type="entry name" value="BolA-like"/>
    <property type="match status" value="1"/>
</dbReference>
<sequence>MDKAASAAIRRCLRSGKVLRCTPSITNTASRSRCIASAICPARFVASQSISTNSSPSTPRTPQQSSSHSILRRKYSTPSAPSSSSAIEPPGHLNPKELEIYQLLMKELKPTRLEVQDISGGCGSMYGIDVVSERFRGLGMLKQQRLVNEVLGEEIKKWHGVQLKTKAPE</sequence>
<dbReference type="Proteomes" id="UP000178129">
    <property type="component" value="Unassembled WGS sequence"/>
</dbReference>
<comment type="caution">
    <text evidence="4">The sequence shown here is derived from an EMBL/GenBank/DDBJ whole genome shotgun (WGS) entry which is preliminary data.</text>
</comment>
<dbReference type="PANTHER" id="PTHR46188:SF1">
    <property type="entry name" value="BOLA-LIKE PROTEIN 3"/>
    <property type="match status" value="1"/>
</dbReference>